<feature type="compositionally biased region" description="Polar residues" evidence="7">
    <location>
        <begin position="181"/>
        <end position="227"/>
    </location>
</feature>
<dbReference type="InterPro" id="IPR012677">
    <property type="entry name" value="Nucleotide-bd_a/b_plait_sf"/>
</dbReference>
<evidence type="ECO:0000256" key="8">
    <source>
        <dbReference type="SAM" id="Phobius"/>
    </source>
</evidence>
<keyword evidence="3 8" id="KW-0812">Transmembrane</keyword>
<dbReference type="SUPFAM" id="SSF54928">
    <property type="entry name" value="RNA-binding domain, RBD"/>
    <property type="match status" value="1"/>
</dbReference>
<dbReference type="InterPro" id="IPR011015">
    <property type="entry name" value="LEM/LEM-like_dom_sf"/>
</dbReference>
<feature type="compositionally biased region" description="Low complexity" evidence="7">
    <location>
        <begin position="232"/>
        <end position="243"/>
    </location>
</feature>
<feature type="domain" description="LEM" evidence="9">
    <location>
        <begin position="1"/>
        <end position="44"/>
    </location>
</feature>
<evidence type="ECO:0000256" key="5">
    <source>
        <dbReference type="ARBA" id="ARBA00023136"/>
    </source>
</evidence>
<dbReference type="PANTHER" id="PTHR13428">
    <property type="entry name" value="INNER NUCLEAR MEMBRANE PROTEIN MAN1 LEM DOMAIN CONTAINING PROTEIN"/>
    <property type="match status" value="1"/>
</dbReference>
<evidence type="ECO:0000259" key="9">
    <source>
        <dbReference type="PROSITE" id="PS50954"/>
    </source>
</evidence>
<evidence type="ECO:0000313" key="10">
    <source>
        <dbReference type="Proteomes" id="UP000695022"/>
    </source>
</evidence>
<keyword evidence="10" id="KW-1185">Reference proteome</keyword>
<name>A0ABM1EBH5_PRICU</name>
<accession>A0ABM1EBH5</accession>
<dbReference type="Gene3D" id="3.30.70.330">
    <property type="match status" value="1"/>
</dbReference>
<dbReference type="SMART" id="SM00540">
    <property type="entry name" value="LEM"/>
    <property type="match status" value="1"/>
</dbReference>
<sequence length="735" mass="82603">MASNQLSDEELREELSTFGPKVGPITDSTRDIYMKRLHNLRAGHLNTAKKGQVNVQRPSRKLIGFSSDESDRETATGAVETRTRSKSRKLGKPISAAASVPRQANPSTSNLARVSIGKKTLHDVNNSTGSGNRYTRSRTVSSKTNSSTPWQNNHQNNTPAKDVEFDSSDSEGEGRKRTPERSNNASFSVNPRARTTTNLNQTFTRNSLPTNRRVQSELTPSPRSSTPLGEASSSTFSSSGHNSVDASPNLGLYKRRLEKLDAELQLQKEFKSDNPVQRSYMTYMSWVIVLLTAAFFLLLGMLYLSGVKQRIVLFGDPDTQKLQADNLLLCGKLSTLEGIAYENCYTEAEAQKALKYVDVLSKKLSQEAGDYRCKGDYTGTGSLTKETALDYLQDALGEKSFLETSDTLDIAMHLAAVNQHWGIRLKNRRGAPTDSMSSVTWLESVYPTMPLLCRIWRSIQLILNRVFLLLLVLLTVAISTKIVRDRLQQNSRVQQEMYQMVEKIIDILKTHYDNCQTNKDLKPYLAIPHVRDMLIPHNQRQAANRVWLKAVSFLSENESRVRVEVQPIAGEDFTVWRWLPACGNSVGSSNSKVWQGSAFENQQKMVNYCPTPCLKIRNMFDKDIEHGSDWRVTVQDAILEKCADNHDIVHIAVDTSSVEGCVYMKCSSHAAAGKAYHALHGWWFDGKLVTVKYLRLERYHERFPDARCAVTPLQPSNDKRASLSVPFYKSTLEIT</sequence>
<dbReference type="InterPro" id="IPR034394">
    <property type="entry name" value="Man1_RRM"/>
</dbReference>
<keyword evidence="5 8" id="KW-0472">Membrane</keyword>
<feature type="transmembrane region" description="Helical" evidence="8">
    <location>
        <begin position="462"/>
        <end position="483"/>
    </location>
</feature>
<dbReference type="GeneID" id="106810637"/>
<dbReference type="PROSITE" id="PS50954">
    <property type="entry name" value="LEM"/>
    <property type="match status" value="1"/>
</dbReference>
<evidence type="ECO:0000256" key="4">
    <source>
        <dbReference type="ARBA" id="ARBA00022989"/>
    </source>
</evidence>
<evidence type="ECO:0000313" key="11">
    <source>
        <dbReference type="RefSeq" id="XP_014669546.1"/>
    </source>
</evidence>
<dbReference type="Gene3D" id="1.10.720.40">
    <property type="match status" value="1"/>
</dbReference>
<dbReference type="InterPro" id="IPR041885">
    <property type="entry name" value="MAN1_winged_helix_dom"/>
</dbReference>
<reference evidence="11" key="1">
    <citation type="submission" date="2025-08" db="UniProtKB">
        <authorList>
            <consortium name="RefSeq"/>
        </authorList>
    </citation>
    <scope>IDENTIFICATION</scope>
</reference>
<evidence type="ECO:0000256" key="7">
    <source>
        <dbReference type="SAM" id="MobiDB-lite"/>
    </source>
</evidence>
<feature type="compositionally biased region" description="Polar residues" evidence="7">
    <location>
        <begin position="123"/>
        <end position="159"/>
    </location>
</feature>
<evidence type="ECO:0000256" key="6">
    <source>
        <dbReference type="ARBA" id="ARBA00023242"/>
    </source>
</evidence>
<gene>
    <name evidence="11" type="primary">LOC106810637</name>
</gene>
<evidence type="ECO:0000256" key="1">
    <source>
        <dbReference type="ARBA" id="ARBA00004473"/>
    </source>
</evidence>
<feature type="compositionally biased region" description="Polar residues" evidence="7">
    <location>
        <begin position="102"/>
        <end position="112"/>
    </location>
</feature>
<dbReference type="Pfam" id="PF03020">
    <property type="entry name" value="LEM"/>
    <property type="match status" value="1"/>
</dbReference>
<dbReference type="SUPFAM" id="SSF63451">
    <property type="entry name" value="LEM domain"/>
    <property type="match status" value="1"/>
</dbReference>
<evidence type="ECO:0000256" key="2">
    <source>
        <dbReference type="ARBA" id="ARBA00022553"/>
    </source>
</evidence>
<dbReference type="InterPro" id="IPR003887">
    <property type="entry name" value="LEM_dom"/>
</dbReference>
<keyword evidence="4 8" id="KW-1133">Transmembrane helix</keyword>
<evidence type="ECO:0000256" key="3">
    <source>
        <dbReference type="ARBA" id="ARBA00022692"/>
    </source>
</evidence>
<feature type="transmembrane region" description="Helical" evidence="8">
    <location>
        <begin position="283"/>
        <end position="304"/>
    </location>
</feature>
<comment type="subcellular location">
    <subcellularLocation>
        <location evidence="1">Nucleus inner membrane</location>
        <topology evidence="1">Multi-pass membrane protein</topology>
    </subcellularLocation>
</comment>
<dbReference type="CDD" id="cd12934">
    <property type="entry name" value="LEM"/>
    <property type="match status" value="1"/>
</dbReference>
<protein>
    <submittedName>
        <fullName evidence="11">Inner nuclear membrane protein Man1-like isoform X1</fullName>
    </submittedName>
</protein>
<dbReference type="Gene3D" id="1.10.10.1180">
    <property type="entry name" value="MAN1, winged-helix domain"/>
    <property type="match status" value="1"/>
</dbReference>
<dbReference type="Proteomes" id="UP000695022">
    <property type="component" value="Unplaced"/>
</dbReference>
<organism evidence="10 11">
    <name type="scientific">Priapulus caudatus</name>
    <name type="common">Priapulid worm</name>
    <dbReference type="NCBI Taxonomy" id="37621"/>
    <lineage>
        <taxon>Eukaryota</taxon>
        <taxon>Metazoa</taxon>
        <taxon>Ecdysozoa</taxon>
        <taxon>Scalidophora</taxon>
        <taxon>Priapulida</taxon>
        <taxon>Priapulimorpha</taxon>
        <taxon>Priapulimorphida</taxon>
        <taxon>Priapulidae</taxon>
        <taxon>Priapulus</taxon>
    </lineage>
</organism>
<feature type="region of interest" description="Disordered" evidence="7">
    <location>
        <begin position="1"/>
        <end position="27"/>
    </location>
</feature>
<keyword evidence="6" id="KW-0539">Nucleus</keyword>
<dbReference type="CDD" id="cd12286">
    <property type="entry name" value="RRM_Man1"/>
    <property type="match status" value="1"/>
</dbReference>
<dbReference type="InterPro" id="IPR018996">
    <property type="entry name" value="Man1/Src1-like_C"/>
</dbReference>
<dbReference type="InterPro" id="IPR052277">
    <property type="entry name" value="INM_ESCRT-Associated"/>
</dbReference>
<feature type="region of interest" description="Disordered" evidence="7">
    <location>
        <begin position="51"/>
        <end position="243"/>
    </location>
</feature>
<dbReference type="InterPro" id="IPR035979">
    <property type="entry name" value="RBD_domain_sf"/>
</dbReference>
<dbReference type="RefSeq" id="XP_014669546.1">
    <property type="nucleotide sequence ID" value="XM_014814060.1"/>
</dbReference>
<keyword evidence="2" id="KW-0597">Phosphoprotein</keyword>
<proteinExistence type="predicted"/>
<dbReference type="PANTHER" id="PTHR13428:SF12">
    <property type="entry name" value="INNER NUCLEAR MEMBRANE PROTEIN MAN1"/>
    <property type="match status" value="1"/>
</dbReference>
<dbReference type="Pfam" id="PF09402">
    <property type="entry name" value="MSC"/>
    <property type="match status" value="1"/>
</dbReference>